<keyword evidence="2" id="KW-0812">Transmembrane</keyword>
<reference evidence="4 5" key="1">
    <citation type="submission" date="2020-08" db="EMBL/GenBank/DDBJ databases">
        <title>Edaphobacter telluris sp. nov. and Acidobacterium dinghuensis sp. nov., two acidobacteria isolated from forest soil.</title>
        <authorList>
            <person name="Fu J."/>
            <person name="Qiu L."/>
        </authorList>
    </citation>
    <scope>NUCLEOTIDE SEQUENCE [LARGE SCALE GENOMIC DNA]</scope>
    <source>
        <strain evidence="4">4Y35</strain>
    </source>
</reference>
<dbReference type="Gene3D" id="1.20.1600.10">
    <property type="entry name" value="Outer membrane efflux proteins (OEP)"/>
    <property type="match status" value="1"/>
</dbReference>
<dbReference type="EMBL" id="CP060394">
    <property type="protein sequence ID" value="QNI31090.1"/>
    <property type="molecule type" value="Genomic_DNA"/>
</dbReference>
<proteinExistence type="inferred from homology"/>
<name>A0A7G8BEX0_9BACT</name>
<dbReference type="GO" id="GO:0005886">
    <property type="term" value="C:plasma membrane"/>
    <property type="evidence" value="ECO:0007669"/>
    <property type="project" value="UniProtKB-SubCell"/>
</dbReference>
<evidence type="ECO:0000313" key="5">
    <source>
        <dbReference type="Proteomes" id="UP000515312"/>
    </source>
</evidence>
<sequence>MIALRIPAIGAAALCALIAGCTVGPNYKRPSAPSAPAFKETAPPPSIPNGSWKQAQPSDQVLRGKWWEIYSDPQLNALEEKIAISNQTLKAATEQYFAARAAVQVARAAYYPTLSAGPSISRQHLSQNRPVSIPSSLSQYNDFVLAGQASWEPDLWGQVRRSVESARASAQASAADLANVELSVRSELAQDYFELRGLDLQKQLLDNTVISYTDSLNLTKTRFKGGVATDSDVALAETQLKSTQAQDIDVDVARAQFEHAIATLIGEPASTFSLTQAPLNLPLPQVPPGLPSELLERRPDVAGMERRADAANAQIGVAISAYYPNVTLTGTGGFESKNPGTWIQGPSALWSLGASASELIFDAGRRHAVTEQARDNYEVTVANYRQSVLSAFQEVEDNLAALRILNDESVTQAEAVAAAERSLRISTVRYKQGLDDYLVVLTAQTVLLTNQRTQADITTRQFAANVLLIKALGGGWDTTKLPNL</sequence>
<evidence type="ECO:0000256" key="3">
    <source>
        <dbReference type="SAM" id="MobiDB-lite"/>
    </source>
</evidence>
<accession>A0A7G8BEX0</accession>
<feature type="region of interest" description="Disordered" evidence="3">
    <location>
        <begin position="32"/>
        <end position="54"/>
    </location>
</feature>
<keyword evidence="5" id="KW-1185">Reference proteome</keyword>
<dbReference type="RefSeq" id="WP_186741452.1">
    <property type="nucleotide sequence ID" value="NZ_CP060394.1"/>
</dbReference>
<dbReference type="GO" id="GO:0015562">
    <property type="term" value="F:efflux transmembrane transporter activity"/>
    <property type="evidence" value="ECO:0007669"/>
    <property type="project" value="InterPro"/>
</dbReference>
<keyword evidence="2" id="KW-0449">Lipoprotein</keyword>
<keyword evidence="2" id="KW-0564">Palmitate</keyword>
<dbReference type="AlphaFoldDB" id="A0A7G8BEX0"/>
<protein>
    <submittedName>
        <fullName evidence="4">Efflux transporter outer membrane subunit</fullName>
    </submittedName>
</protein>
<dbReference type="PROSITE" id="PS51257">
    <property type="entry name" value="PROKAR_LIPOPROTEIN"/>
    <property type="match status" value="1"/>
</dbReference>
<dbReference type="InterPro" id="IPR010131">
    <property type="entry name" value="MdtP/NodT-like"/>
</dbReference>
<dbReference type="SUPFAM" id="SSF56954">
    <property type="entry name" value="Outer membrane efflux proteins (OEP)"/>
    <property type="match status" value="1"/>
</dbReference>
<evidence type="ECO:0000313" key="4">
    <source>
        <dbReference type="EMBL" id="QNI31090.1"/>
    </source>
</evidence>
<dbReference type="PANTHER" id="PTHR30203">
    <property type="entry name" value="OUTER MEMBRANE CATION EFFLUX PROTEIN"/>
    <property type="match status" value="1"/>
</dbReference>
<dbReference type="KEGG" id="adin:H7849_18565"/>
<dbReference type="Pfam" id="PF02321">
    <property type="entry name" value="OEP"/>
    <property type="match status" value="2"/>
</dbReference>
<comment type="similarity">
    <text evidence="1 2">Belongs to the outer membrane factor (OMF) (TC 1.B.17) family.</text>
</comment>
<dbReference type="InterPro" id="IPR003423">
    <property type="entry name" value="OMP_efflux"/>
</dbReference>
<evidence type="ECO:0000256" key="1">
    <source>
        <dbReference type="ARBA" id="ARBA00007613"/>
    </source>
</evidence>
<dbReference type="NCBIfam" id="TIGR01845">
    <property type="entry name" value="outer_NodT"/>
    <property type="match status" value="1"/>
</dbReference>
<organism evidence="4 5">
    <name type="scientific">Alloacidobacterium dinghuense</name>
    <dbReference type="NCBI Taxonomy" id="2763107"/>
    <lineage>
        <taxon>Bacteria</taxon>
        <taxon>Pseudomonadati</taxon>
        <taxon>Acidobacteriota</taxon>
        <taxon>Terriglobia</taxon>
        <taxon>Terriglobales</taxon>
        <taxon>Acidobacteriaceae</taxon>
        <taxon>Alloacidobacterium</taxon>
    </lineage>
</organism>
<keyword evidence="2" id="KW-1134">Transmembrane beta strand</keyword>
<comment type="subcellular location">
    <subcellularLocation>
        <location evidence="2">Cell membrane</location>
        <topology evidence="2">Lipid-anchor</topology>
    </subcellularLocation>
</comment>
<gene>
    <name evidence="4" type="ORF">H7849_18565</name>
</gene>
<evidence type="ECO:0000256" key="2">
    <source>
        <dbReference type="RuleBase" id="RU362097"/>
    </source>
</evidence>
<dbReference type="Proteomes" id="UP000515312">
    <property type="component" value="Chromosome"/>
</dbReference>
<dbReference type="PANTHER" id="PTHR30203:SF33">
    <property type="entry name" value="BLR4455 PROTEIN"/>
    <property type="match status" value="1"/>
</dbReference>
<keyword evidence="2" id="KW-0472">Membrane</keyword>
<dbReference type="Gene3D" id="2.20.200.10">
    <property type="entry name" value="Outer membrane efflux proteins (OEP)"/>
    <property type="match status" value="1"/>
</dbReference>